<dbReference type="InterPro" id="IPR000210">
    <property type="entry name" value="BTB/POZ_dom"/>
</dbReference>
<name>A0A485KAN2_9STRA</name>
<reference evidence="3 4" key="1">
    <citation type="submission" date="2019-03" db="EMBL/GenBank/DDBJ databases">
        <authorList>
            <person name="Gaulin E."/>
            <person name="Dumas B."/>
        </authorList>
    </citation>
    <scope>NUCLEOTIDE SEQUENCE [LARGE SCALE GENOMIC DNA]</scope>
    <source>
        <strain evidence="3">CBS 568.67</strain>
    </source>
</reference>
<dbReference type="Gene3D" id="3.30.710.10">
    <property type="entry name" value="Potassium Channel Kv1.1, Chain A"/>
    <property type="match status" value="1"/>
</dbReference>
<dbReference type="EMBL" id="CAADRA010000134">
    <property type="protein sequence ID" value="VFT78780.1"/>
    <property type="molecule type" value="Genomic_DNA"/>
</dbReference>
<evidence type="ECO:0000259" key="1">
    <source>
        <dbReference type="PROSITE" id="PS50097"/>
    </source>
</evidence>
<protein>
    <submittedName>
        <fullName evidence="3">Aste57867_1567 protein</fullName>
    </submittedName>
</protein>
<evidence type="ECO:0000313" key="3">
    <source>
        <dbReference type="EMBL" id="VFT78780.1"/>
    </source>
</evidence>
<reference evidence="2" key="2">
    <citation type="submission" date="2019-06" db="EMBL/GenBank/DDBJ databases">
        <title>Genomics analysis of Aphanomyces spp. identifies a new class of oomycete effector associated with host adaptation.</title>
        <authorList>
            <person name="Gaulin E."/>
        </authorList>
    </citation>
    <scope>NUCLEOTIDE SEQUENCE</scope>
    <source>
        <strain evidence="2">CBS 578.67</strain>
    </source>
</reference>
<dbReference type="GO" id="GO:0051260">
    <property type="term" value="P:protein homooligomerization"/>
    <property type="evidence" value="ECO:0007669"/>
    <property type="project" value="InterPro"/>
</dbReference>
<dbReference type="Gene3D" id="2.60.120.920">
    <property type="match status" value="1"/>
</dbReference>
<dbReference type="InterPro" id="IPR043136">
    <property type="entry name" value="B30.2/SPRY_sf"/>
</dbReference>
<gene>
    <name evidence="3" type="primary">Aste57867_1567</name>
    <name evidence="2" type="ORF">As57867_001566</name>
    <name evidence="3" type="ORF">ASTE57867_1567</name>
</gene>
<dbReference type="InterPro" id="IPR011333">
    <property type="entry name" value="SKP1/BTB/POZ_sf"/>
</dbReference>
<dbReference type="AlphaFoldDB" id="A0A485KAN2"/>
<dbReference type="SUPFAM" id="SSF49899">
    <property type="entry name" value="Concanavalin A-like lectins/glucanases"/>
    <property type="match status" value="1"/>
</dbReference>
<proteinExistence type="predicted"/>
<keyword evidence="4" id="KW-1185">Reference proteome</keyword>
<organism evidence="3 4">
    <name type="scientific">Aphanomyces stellatus</name>
    <dbReference type="NCBI Taxonomy" id="120398"/>
    <lineage>
        <taxon>Eukaryota</taxon>
        <taxon>Sar</taxon>
        <taxon>Stramenopiles</taxon>
        <taxon>Oomycota</taxon>
        <taxon>Saprolegniomycetes</taxon>
        <taxon>Saprolegniales</taxon>
        <taxon>Verrucalvaceae</taxon>
        <taxon>Aphanomyces</taxon>
    </lineage>
</organism>
<dbReference type="Pfam" id="PF02214">
    <property type="entry name" value="BTB_2"/>
    <property type="match status" value="1"/>
</dbReference>
<sequence length="316" mass="34966">MPLLSELEYQLTAVAAQLTELIDDANEVAARVLPDWQPADTSLTPTRCANLVPKLIILNVSGVRFTVQKETLLRVEGSYFHSMLDEPSPRSKTYYLDLHAPTFDRVIIFLRTGKLSFGGLPPYQADELRRSFESLNLPLPIPDVDAILVAWHWDAYACSTRIAIDGPRATKGMDGGYASVMGTVPVSYFQVRLDRYDPFCCVGLQPRHRFLPDAPPAHRGYNIRLLDGYLSEGWSHPNEPPVRQTRRCDGITFAAGDLVAVRVTPTREIRFEKNGVDVGVAIAVVDPPSVVLYPVVTLFVCGTAVSIIAQDDPSQT</sequence>
<dbReference type="EMBL" id="VJMH01000134">
    <property type="protein sequence ID" value="KAF0718632.1"/>
    <property type="molecule type" value="Genomic_DNA"/>
</dbReference>
<evidence type="ECO:0000313" key="2">
    <source>
        <dbReference type="EMBL" id="KAF0718632.1"/>
    </source>
</evidence>
<dbReference type="InterPro" id="IPR003131">
    <property type="entry name" value="T1-type_BTB"/>
</dbReference>
<dbReference type="OrthoDB" id="2414723at2759"/>
<dbReference type="SUPFAM" id="SSF54695">
    <property type="entry name" value="POZ domain"/>
    <property type="match status" value="1"/>
</dbReference>
<feature type="domain" description="BTB" evidence="1">
    <location>
        <begin position="54"/>
        <end position="119"/>
    </location>
</feature>
<dbReference type="InterPro" id="IPR013320">
    <property type="entry name" value="ConA-like_dom_sf"/>
</dbReference>
<dbReference type="Proteomes" id="UP000332933">
    <property type="component" value="Unassembled WGS sequence"/>
</dbReference>
<dbReference type="PROSITE" id="PS50097">
    <property type="entry name" value="BTB"/>
    <property type="match status" value="1"/>
</dbReference>
<accession>A0A485KAN2</accession>
<evidence type="ECO:0000313" key="4">
    <source>
        <dbReference type="Proteomes" id="UP000332933"/>
    </source>
</evidence>